<dbReference type="NCBIfam" id="NF042914">
    <property type="entry name" value="SAV915_dom"/>
    <property type="match status" value="1"/>
</dbReference>
<gene>
    <name evidence="2" type="ORF">SAMN04488563_6508</name>
</gene>
<dbReference type="Proteomes" id="UP000182977">
    <property type="component" value="Chromosome I"/>
</dbReference>
<accession>A0A1H2LQA8</accession>
<evidence type="ECO:0000313" key="2">
    <source>
        <dbReference type="EMBL" id="SDU83193.1"/>
    </source>
</evidence>
<protein>
    <submittedName>
        <fullName evidence="2">SseB protein N-terminal domain-containing protein</fullName>
    </submittedName>
</protein>
<dbReference type="InterPro" id="IPR009839">
    <property type="entry name" value="SseB_N"/>
</dbReference>
<evidence type="ECO:0000313" key="3">
    <source>
        <dbReference type="Proteomes" id="UP000182977"/>
    </source>
</evidence>
<dbReference type="AlphaFoldDB" id="A0A1H2LQA8"/>
<feature type="domain" description="SseB protein N-terminal" evidence="1">
    <location>
        <begin position="7"/>
        <end position="80"/>
    </location>
</feature>
<dbReference type="STRING" id="419479.SAMN04488563_6508"/>
<name>A0A1H2LQA8_9ACTN</name>
<keyword evidence="3" id="KW-1185">Reference proteome</keyword>
<evidence type="ECO:0000259" key="1">
    <source>
        <dbReference type="Pfam" id="PF07179"/>
    </source>
</evidence>
<reference evidence="3" key="1">
    <citation type="submission" date="2016-10" db="EMBL/GenBank/DDBJ databases">
        <authorList>
            <person name="Varghese N."/>
            <person name="Submissions S."/>
        </authorList>
    </citation>
    <scope>NUCLEOTIDE SEQUENCE [LARGE SCALE GENOMIC DNA]</scope>
    <source>
        <strain evidence="3">DSM 45079</strain>
    </source>
</reference>
<dbReference type="EMBL" id="LT629791">
    <property type="protein sequence ID" value="SDU83193.1"/>
    <property type="molecule type" value="Genomic_DNA"/>
</dbReference>
<proteinExistence type="predicted"/>
<dbReference type="OrthoDB" id="5197342at2"/>
<sequence length="101" mass="10294">MEHSQPLFVPVRSAGPAPSPCIAVVTARLPEGGRVGLAFTSVEALAAAMGRSQPWIRLSLAAERALLAPLGVSRIQVDPALVAPPVPATTSRALAGARHAA</sequence>
<dbReference type="Pfam" id="PF07179">
    <property type="entry name" value="SseB"/>
    <property type="match status" value="1"/>
</dbReference>
<dbReference type="InterPro" id="IPR049975">
    <property type="entry name" value="SAV_915-like_dom"/>
</dbReference>
<organism evidence="2 3">
    <name type="scientific">Jiangella alkaliphila</name>
    <dbReference type="NCBI Taxonomy" id="419479"/>
    <lineage>
        <taxon>Bacteria</taxon>
        <taxon>Bacillati</taxon>
        <taxon>Actinomycetota</taxon>
        <taxon>Actinomycetes</taxon>
        <taxon>Jiangellales</taxon>
        <taxon>Jiangellaceae</taxon>
        <taxon>Jiangella</taxon>
    </lineage>
</organism>
<dbReference type="RefSeq" id="WP_046768642.1">
    <property type="nucleotide sequence ID" value="NZ_KQ061227.1"/>
</dbReference>